<dbReference type="PANTHER" id="PTHR43861">
    <property type="entry name" value="TRANS-ACONITATE 2-METHYLTRANSFERASE-RELATED"/>
    <property type="match status" value="1"/>
</dbReference>
<dbReference type="SUPFAM" id="SSF53335">
    <property type="entry name" value="S-adenosyl-L-methionine-dependent methyltransferases"/>
    <property type="match status" value="1"/>
</dbReference>
<evidence type="ECO:0000313" key="4">
    <source>
        <dbReference type="Proteomes" id="UP000218842"/>
    </source>
</evidence>
<dbReference type="GO" id="GO:0008168">
    <property type="term" value="F:methyltransferase activity"/>
    <property type="evidence" value="ECO:0007669"/>
    <property type="project" value="UniProtKB-KW"/>
</dbReference>
<dbReference type="Gene3D" id="3.40.50.150">
    <property type="entry name" value="Vaccinia Virus protein VP39"/>
    <property type="match status" value="1"/>
</dbReference>
<proteinExistence type="predicted"/>
<evidence type="ECO:0000259" key="2">
    <source>
        <dbReference type="Pfam" id="PF13649"/>
    </source>
</evidence>
<organism evidence="3 4">
    <name type="scientific">Mycobacterium avium subsp. hominissuis</name>
    <dbReference type="NCBI Taxonomy" id="439334"/>
    <lineage>
        <taxon>Bacteria</taxon>
        <taxon>Bacillati</taxon>
        <taxon>Actinomycetota</taxon>
        <taxon>Actinomycetes</taxon>
        <taxon>Mycobacteriales</taxon>
        <taxon>Mycobacteriaceae</taxon>
        <taxon>Mycobacterium</taxon>
        <taxon>Mycobacterium avium complex (MAC)</taxon>
    </lineage>
</organism>
<dbReference type="CDD" id="cd02440">
    <property type="entry name" value="AdoMet_MTases"/>
    <property type="match status" value="1"/>
</dbReference>
<gene>
    <name evidence="3" type="ORF">XV03_12715</name>
</gene>
<keyword evidence="3" id="KW-0489">Methyltransferase</keyword>
<keyword evidence="1 3" id="KW-0808">Transferase</keyword>
<comment type="caution">
    <text evidence="3">The sequence shown here is derived from an EMBL/GenBank/DDBJ whole genome shotgun (WGS) entry which is preliminary data.</text>
</comment>
<evidence type="ECO:0000256" key="1">
    <source>
        <dbReference type="ARBA" id="ARBA00022679"/>
    </source>
</evidence>
<dbReference type="AlphaFoldDB" id="A0A2A3L7R5"/>
<dbReference type="RefSeq" id="WP_095955895.1">
    <property type="nucleotide sequence ID" value="NZ_LBGZ01000106.1"/>
</dbReference>
<dbReference type="GO" id="GO:0032259">
    <property type="term" value="P:methylation"/>
    <property type="evidence" value="ECO:0007669"/>
    <property type="project" value="UniProtKB-KW"/>
</dbReference>
<accession>A0A2A3L7R5</accession>
<dbReference type="Pfam" id="PF13649">
    <property type="entry name" value="Methyltransf_25"/>
    <property type="match status" value="1"/>
</dbReference>
<reference evidence="3 4" key="1">
    <citation type="journal article" date="2017" name="Genome Biol. Evol.">
        <title>Population Structure and Local Adaptation of MAC Lung Disease Agent Mycobacterium avium subsp. hominissuis.</title>
        <authorList>
            <person name="Yano H."/>
            <person name="Iwamoto T."/>
            <person name="Nishiuchi Y."/>
            <person name="Nakajima C."/>
            <person name="Starkova D.A."/>
            <person name="Mokrousov I."/>
            <person name="Narvskaya O."/>
            <person name="Yoshida S."/>
            <person name="Arikawa K."/>
            <person name="Nakanishi N."/>
            <person name="Osaki K."/>
            <person name="Nakagawa I."/>
            <person name="Ato M."/>
            <person name="Suzuki Y."/>
            <person name="Maruyama F."/>
        </authorList>
    </citation>
    <scope>NUCLEOTIDE SEQUENCE [LARGE SCALE GENOMIC DNA]</scope>
    <source>
        <strain evidence="3 4">OCU466</strain>
    </source>
</reference>
<protein>
    <submittedName>
        <fullName evidence="3">SAM-dependent methyltransferase</fullName>
    </submittedName>
</protein>
<name>A0A2A3L7R5_MYCAV</name>
<evidence type="ECO:0000313" key="3">
    <source>
        <dbReference type="EMBL" id="PBJ33781.1"/>
    </source>
</evidence>
<dbReference type="Proteomes" id="UP000218842">
    <property type="component" value="Unassembled WGS sequence"/>
</dbReference>
<dbReference type="InterPro" id="IPR029063">
    <property type="entry name" value="SAM-dependent_MTases_sf"/>
</dbReference>
<dbReference type="InterPro" id="IPR041698">
    <property type="entry name" value="Methyltransf_25"/>
</dbReference>
<feature type="domain" description="Methyltransferase" evidence="2">
    <location>
        <begin position="32"/>
        <end position="122"/>
    </location>
</feature>
<dbReference type="EMBL" id="LBGZ01000106">
    <property type="protein sequence ID" value="PBJ33781.1"/>
    <property type="molecule type" value="Genomic_DNA"/>
</dbReference>
<sequence length="209" mass="22891">MHHDANPGEYWNHNSAYHPWLVGIAARNRGDVLDVGCGDGLLAARLAPVSRSVAGIDADPASVRRAARRLERVDNACVQQARFQDFQAPAQSFDLITFVASLHHLPLRDALGKARQMLRPAGELAVVGLSANKSVADWLWAGLCLPVVRAAGLLHRETRDIGVAVADPRESLDEIRRVAEDVVPGAVIRRGVYYRYRLLWRNSCGGVFG</sequence>